<organism evidence="2 3">
    <name type="scientific">Hoeflea alexandrii</name>
    <dbReference type="NCBI Taxonomy" id="288436"/>
    <lineage>
        <taxon>Bacteria</taxon>
        <taxon>Pseudomonadati</taxon>
        <taxon>Pseudomonadota</taxon>
        <taxon>Alphaproteobacteria</taxon>
        <taxon>Hyphomicrobiales</taxon>
        <taxon>Rhizobiaceae</taxon>
        <taxon>Hoeflea</taxon>
    </lineage>
</organism>
<dbReference type="Proteomes" id="UP001320715">
    <property type="component" value="Unassembled WGS sequence"/>
</dbReference>
<dbReference type="PANTHER" id="PTHR11735:SF11">
    <property type="entry name" value="TRNA THREONYLCARBAMOYLADENOSINE BIOSYNTHESIS PROTEIN TSAB"/>
    <property type="match status" value="1"/>
</dbReference>
<feature type="domain" description="Gcp-like" evidence="1">
    <location>
        <begin position="34"/>
        <end position="136"/>
    </location>
</feature>
<reference evidence="2 3" key="1">
    <citation type="submission" date="2020-01" db="EMBL/GenBank/DDBJ databases">
        <title>Genomes of bacteria type strains.</title>
        <authorList>
            <person name="Chen J."/>
            <person name="Zhu S."/>
            <person name="Yang J."/>
        </authorList>
    </citation>
    <scope>NUCLEOTIDE SEQUENCE [LARGE SCALE GENOMIC DNA]</scope>
    <source>
        <strain evidence="2 3">DSM 16655</strain>
    </source>
</reference>
<accession>A0ABT1CUA4</accession>
<dbReference type="InterPro" id="IPR043129">
    <property type="entry name" value="ATPase_NBD"/>
</dbReference>
<dbReference type="SUPFAM" id="SSF53067">
    <property type="entry name" value="Actin-like ATPase domain"/>
    <property type="match status" value="1"/>
</dbReference>
<dbReference type="RefSeq" id="WP_252916091.1">
    <property type="nucleotide sequence ID" value="NZ_JAAAML010000002.1"/>
</dbReference>
<comment type="caution">
    <text evidence="2">The sequence shown here is derived from an EMBL/GenBank/DDBJ whole genome shotgun (WGS) entry which is preliminary data.</text>
</comment>
<name>A0ABT1CUA4_9HYPH</name>
<dbReference type="Gene3D" id="3.30.420.40">
    <property type="match status" value="2"/>
</dbReference>
<dbReference type="Pfam" id="PF00814">
    <property type="entry name" value="TsaD"/>
    <property type="match status" value="1"/>
</dbReference>
<dbReference type="NCBIfam" id="TIGR03725">
    <property type="entry name" value="T6A_YeaZ"/>
    <property type="match status" value="1"/>
</dbReference>
<proteinExistence type="predicted"/>
<sequence>MLTLAIDCSARFCAVALHDAGEDRIVASASPDIGRGHAEKLPAVLEAVLADAGKKLSQVGRIGVTIGPGSFAGIRVGVAFARGLALALDVPALGVGSLEAIALPAARDRGKAVMAVLDARRDHVWALLVAADGTVIAPAAELMPEAASARAVETGCMIIGSGAPLLASNVPSLNTRIIGDPVAPDIADVARLAAGLDPVSNPAEPRYLRDADAKPQAGFVLPHEAVI</sequence>
<dbReference type="InterPro" id="IPR022496">
    <property type="entry name" value="T6A_TsaB"/>
</dbReference>
<gene>
    <name evidence="2" type="primary">tsaB</name>
    <name evidence="2" type="ORF">GTW23_13105</name>
</gene>
<dbReference type="InterPro" id="IPR000905">
    <property type="entry name" value="Gcp-like_dom"/>
</dbReference>
<evidence type="ECO:0000313" key="2">
    <source>
        <dbReference type="EMBL" id="MCO6409115.1"/>
    </source>
</evidence>
<evidence type="ECO:0000313" key="3">
    <source>
        <dbReference type="Proteomes" id="UP001320715"/>
    </source>
</evidence>
<protein>
    <submittedName>
        <fullName evidence="2">tRNA (Adenosine(37)-N6)-threonylcarbamoyltransferase complex dimerization subunit type 1 TsaB</fullName>
    </submittedName>
</protein>
<evidence type="ECO:0000259" key="1">
    <source>
        <dbReference type="Pfam" id="PF00814"/>
    </source>
</evidence>
<dbReference type="PANTHER" id="PTHR11735">
    <property type="entry name" value="TRNA N6-ADENOSINE THREONYLCARBAMOYLTRANSFERASE"/>
    <property type="match status" value="1"/>
</dbReference>
<keyword evidence="3" id="KW-1185">Reference proteome</keyword>
<dbReference type="EMBL" id="JAAAML010000002">
    <property type="protein sequence ID" value="MCO6409115.1"/>
    <property type="molecule type" value="Genomic_DNA"/>
</dbReference>